<proteinExistence type="predicted"/>
<feature type="domain" description="HTH cro/C1-type" evidence="1">
    <location>
        <begin position="9"/>
        <end position="42"/>
    </location>
</feature>
<organism evidence="2 3">
    <name type="scientific">Candidatus Chryseopegocella kryptomonas</name>
    <dbReference type="NCBI Taxonomy" id="1633643"/>
    <lineage>
        <taxon>Bacteria</taxon>
        <taxon>Pseudomonadati</taxon>
        <taxon>Candidatus Kryptoniota</taxon>
        <taxon>Candidatus Chryseopegocella</taxon>
    </lineage>
</organism>
<dbReference type="SUPFAM" id="SSF47413">
    <property type="entry name" value="lambda repressor-like DNA-binding domains"/>
    <property type="match status" value="1"/>
</dbReference>
<evidence type="ECO:0000259" key="1">
    <source>
        <dbReference type="PROSITE" id="PS50943"/>
    </source>
</evidence>
<dbReference type="SMART" id="SM00530">
    <property type="entry name" value="HTH_XRE"/>
    <property type="match status" value="1"/>
</dbReference>
<evidence type="ECO:0000313" key="2">
    <source>
        <dbReference type="EMBL" id="CUS96484.1"/>
    </source>
</evidence>
<dbReference type="OrthoDB" id="2629500at2"/>
<dbReference type="Gene3D" id="1.10.260.40">
    <property type="entry name" value="lambda repressor-like DNA-binding domains"/>
    <property type="match status" value="1"/>
</dbReference>
<evidence type="ECO:0000313" key="3">
    <source>
        <dbReference type="Proteomes" id="UP000199197"/>
    </source>
</evidence>
<dbReference type="GO" id="GO:0003677">
    <property type="term" value="F:DNA binding"/>
    <property type="evidence" value="ECO:0007669"/>
    <property type="project" value="InterPro"/>
</dbReference>
<dbReference type="PROSITE" id="PS50943">
    <property type="entry name" value="HTH_CROC1"/>
    <property type="match status" value="1"/>
</dbReference>
<gene>
    <name evidence="2" type="ORF">JGI23_00138</name>
</gene>
<dbReference type="EMBL" id="CZVW01000001">
    <property type="protein sequence ID" value="CUS96484.1"/>
    <property type="molecule type" value="Genomic_DNA"/>
</dbReference>
<dbReference type="InterPro" id="IPR001387">
    <property type="entry name" value="Cro/C1-type_HTH"/>
</dbReference>
<accession>A0A0P1MLX7</accession>
<protein>
    <submittedName>
        <fullName evidence="2">Helix-turn-helix</fullName>
    </submittedName>
</protein>
<dbReference type="CDD" id="cd00093">
    <property type="entry name" value="HTH_XRE"/>
    <property type="match status" value="1"/>
</dbReference>
<reference evidence="3" key="1">
    <citation type="submission" date="2015-11" db="EMBL/GenBank/DDBJ databases">
        <authorList>
            <person name="Varghese N."/>
        </authorList>
    </citation>
    <scope>NUCLEOTIDE SEQUENCE [LARGE SCALE GENOMIC DNA]</scope>
    <source>
        <strain evidence="3">JGI-23</strain>
    </source>
</reference>
<dbReference type="RefSeq" id="WP_092346896.1">
    <property type="nucleotide sequence ID" value="NZ_CZVW01000001.1"/>
</dbReference>
<keyword evidence="3" id="KW-1185">Reference proteome</keyword>
<dbReference type="InterPro" id="IPR010982">
    <property type="entry name" value="Lambda_DNA-bd_dom_sf"/>
</dbReference>
<dbReference type="AlphaFoldDB" id="A0A0P1MLX7"/>
<dbReference type="Pfam" id="PF01381">
    <property type="entry name" value="HTH_3"/>
    <property type="match status" value="1"/>
</dbReference>
<dbReference type="Proteomes" id="UP000199197">
    <property type="component" value="Unassembled WGS sequence"/>
</dbReference>
<sequence length="64" mass="7182">MKKLTPTDIKVMLLKKGIKQKDLAEALGVTESYVSQIIKGKRVAKKYRGKLIEIATKGLPKKKK</sequence>
<name>A0A0P1MLX7_9BACT</name>